<comment type="caution">
    <text evidence="1">The sequence shown here is derived from an EMBL/GenBank/DDBJ whole genome shotgun (WGS) entry which is preliminary data.</text>
</comment>
<dbReference type="Gene3D" id="1.20.1440.60">
    <property type="entry name" value="23S rRNA-intervening sequence"/>
    <property type="match status" value="1"/>
</dbReference>
<dbReference type="NCBIfam" id="TIGR02436">
    <property type="entry name" value="four helix bundle protein"/>
    <property type="match status" value="1"/>
</dbReference>
<protein>
    <submittedName>
        <fullName evidence="1">Four helix bundle protein</fullName>
    </submittedName>
</protein>
<reference evidence="1" key="1">
    <citation type="submission" date="2019-11" db="EMBL/GenBank/DDBJ databases">
        <title>Description of Pedobacter sp. LMG 31464T.</title>
        <authorList>
            <person name="Carlier A."/>
            <person name="Qi S."/>
            <person name="Vandamme P."/>
        </authorList>
    </citation>
    <scope>NUCLEOTIDE SEQUENCE</scope>
    <source>
        <strain evidence="1">LMG 31464</strain>
    </source>
</reference>
<name>A0A923ITW1_9SPHI</name>
<dbReference type="Pfam" id="PF05635">
    <property type="entry name" value="23S_rRNA_IVP"/>
    <property type="match status" value="1"/>
</dbReference>
<sequence length="133" mass="15680">MAKIEKFEDMEIWQIGKQIAVEAYRISDLEPMKSDFGLKDQFRRAAMSMSDNVAEGFEYNNNPDFVRFLVYAKGSSGEFRNKIIILKETKKINEEDYLFFYGKAIEFSSKAKRFIEYLKEFEKNKKAAKKRAL</sequence>
<gene>
    <name evidence="1" type="ORF">GM921_01750</name>
</gene>
<dbReference type="EMBL" id="WNXD01000001">
    <property type="protein sequence ID" value="MBB2144196.1"/>
    <property type="molecule type" value="Genomic_DNA"/>
</dbReference>
<keyword evidence="2" id="KW-1185">Reference proteome</keyword>
<dbReference type="InterPro" id="IPR012657">
    <property type="entry name" value="23S_rRNA-intervening_sequence"/>
</dbReference>
<dbReference type="Proteomes" id="UP000601055">
    <property type="component" value="Unassembled WGS sequence"/>
</dbReference>
<evidence type="ECO:0000313" key="2">
    <source>
        <dbReference type="Proteomes" id="UP000601055"/>
    </source>
</evidence>
<proteinExistence type="predicted"/>
<dbReference type="PANTHER" id="PTHR38471">
    <property type="entry name" value="FOUR HELIX BUNDLE PROTEIN"/>
    <property type="match status" value="1"/>
</dbReference>
<dbReference type="RefSeq" id="WP_182920892.1">
    <property type="nucleotide sequence ID" value="NZ_WNXD01000001.1"/>
</dbReference>
<dbReference type="AlphaFoldDB" id="A0A923ITW1"/>
<evidence type="ECO:0000313" key="1">
    <source>
        <dbReference type="EMBL" id="MBB2144196.1"/>
    </source>
</evidence>
<dbReference type="PANTHER" id="PTHR38471:SF2">
    <property type="entry name" value="FOUR HELIX BUNDLE PROTEIN"/>
    <property type="match status" value="1"/>
</dbReference>
<dbReference type="InterPro" id="IPR036583">
    <property type="entry name" value="23S_rRNA_IVS_sf"/>
</dbReference>
<dbReference type="SUPFAM" id="SSF158446">
    <property type="entry name" value="IVS-encoded protein-like"/>
    <property type="match status" value="1"/>
</dbReference>
<accession>A0A923ITW1</accession>
<organism evidence="1 2">
    <name type="scientific">Pedobacter planticolens</name>
    <dbReference type="NCBI Taxonomy" id="2679964"/>
    <lineage>
        <taxon>Bacteria</taxon>
        <taxon>Pseudomonadati</taxon>
        <taxon>Bacteroidota</taxon>
        <taxon>Sphingobacteriia</taxon>
        <taxon>Sphingobacteriales</taxon>
        <taxon>Sphingobacteriaceae</taxon>
        <taxon>Pedobacter</taxon>
    </lineage>
</organism>